<accession>A0AA45UV13</accession>
<protein>
    <submittedName>
        <fullName evidence="1">Uncharacterized protein</fullName>
    </submittedName>
</protein>
<organism evidence="1 2">
    <name type="scientific">Anaplasma phagocytophilum</name>
    <name type="common">Ehrlichia phagocytophila</name>
    <dbReference type="NCBI Taxonomy" id="948"/>
    <lineage>
        <taxon>Bacteria</taxon>
        <taxon>Pseudomonadati</taxon>
        <taxon>Pseudomonadota</taxon>
        <taxon>Alphaproteobacteria</taxon>
        <taxon>Rickettsiales</taxon>
        <taxon>Anaplasmataceae</taxon>
        <taxon>Anaplasma</taxon>
        <taxon>phagocytophilum group</taxon>
    </lineage>
</organism>
<evidence type="ECO:0000313" key="1">
    <source>
        <dbReference type="EMBL" id="SBO15063.1"/>
    </source>
</evidence>
<evidence type="ECO:0000313" key="2">
    <source>
        <dbReference type="Proteomes" id="UP000078419"/>
    </source>
</evidence>
<reference evidence="2" key="1">
    <citation type="submission" date="2016-03" db="EMBL/GenBank/DDBJ databases">
        <authorList>
            <person name="Loux Valentin"/>
        </authorList>
    </citation>
    <scope>NUCLEOTIDE SEQUENCE [LARGE SCALE GENOMIC DNA]</scope>
    <source>
        <strain evidence="2">C1</strain>
    </source>
</reference>
<sequence>MISLVSCMLPSYGFCQQSSKFWGGDWQVSCMCVTHTCIFVNGLISSEYPYARERSAFCNALGHELKIIRVV</sequence>
<gene>
    <name evidence="1" type="ORF">ANAPC1_01441</name>
</gene>
<proteinExistence type="predicted"/>
<comment type="caution">
    <text evidence="1">The sequence shown here is derived from an EMBL/GenBank/DDBJ whole genome shotgun (WGS) entry which is preliminary data.</text>
</comment>
<dbReference type="EMBL" id="FLLR01000181">
    <property type="protein sequence ID" value="SBO15063.1"/>
    <property type="molecule type" value="Genomic_DNA"/>
</dbReference>
<dbReference type="Proteomes" id="UP000078419">
    <property type="component" value="Unassembled WGS sequence"/>
</dbReference>
<name>A0AA45UV13_ANAPH</name>
<dbReference type="AlphaFoldDB" id="A0AA45UV13"/>